<protein>
    <submittedName>
        <fullName evidence="5">Metalloregulator ArsR/SmtB family transcription factor</fullName>
    </submittedName>
</protein>
<keyword evidence="3" id="KW-0804">Transcription</keyword>
<evidence type="ECO:0000313" key="5">
    <source>
        <dbReference type="EMBL" id="WKD50576.1"/>
    </source>
</evidence>
<name>A0ABY9EDX5_9GAMM</name>
<dbReference type="PANTHER" id="PTHR43132:SF2">
    <property type="entry name" value="ARSENICAL RESISTANCE OPERON REPRESSOR ARSR-RELATED"/>
    <property type="match status" value="1"/>
</dbReference>
<dbReference type="InterPro" id="IPR011991">
    <property type="entry name" value="ArsR-like_HTH"/>
</dbReference>
<dbReference type="InterPro" id="IPR001845">
    <property type="entry name" value="HTH_ArsR_DNA-bd_dom"/>
</dbReference>
<dbReference type="PANTHER" id="PTHR43132">
    <property type="entry name" value="ARSENICAL RESISTANCE OPERON REPRESSOR ARSR-RELATED"/>
    <property type="match status" value="1"/>
</dbReference>
<reference evidence="5 6" key="1">
    <citation type="submission" date="2022-05" db="EMBL/GenBank/DDBJ databases">
        <title>Microbulbifer sp. nov., isolated from sponge.</title>
        <authorList>
            <person name="Gao L."/>
        </authorList>
    </citation>
    <scope>NUCLEOTIDE SEQUENCE [LARGE SCALE GENOMIC DNA]</scope>
    <source>
        <strain evidence="5 6">MI-G</strain>
    </source>
</reference>
<dbReference type="InterPro" id="IPR051011">
    <property type="entry name" value="Metal_resp_trans_reg"/>
</dbReference>
<evidence type="ECO:0000256" key="3">
    <source>
        <dbReference type="ARBA" id="ARBA00023163"/>
    </source>
</evidence>
<dbReference type="PROSITE" id="PS50987">
    <property type="entry name" value="HTH_ARSR_2"/>
    <property type="match status" value="1"/>
</dbReference>
<dbReference type="Proteomes" id="UP001321520">
    <property type="component" value="Chromosome"/>
</dbReference>
<keyword evidence="6" id="KW-1185">Reference proteome</keyword>
<keyword evidence="1" id="KW-0805">Transcription regulation</keyword>
<dbReference type="EMBL" id="CP098023">
    <property type="protein sequence ID" value="WKD50576.1"/>
    <property type="molecule type" value="Genomic_DNA"/>
</dbReference>
<dbReference type="SUPFAM" id="SSF46785">
    <property type="entry name" value="Winged helix' DNA-binding domain"/>
    <property type="match status" value="1"/>
</dbReference>
<sequence>MDLKDTIPLFAALSQETRLRAFRLLVQAGPNGLPAGALSEKLGTPHNTMSFHLNHLSNAKLISSHKEGRSVIYSANYDAIRDLIGFMVKDCCSLDLASIREDKRKGCSIIEMAGYCCEPQPK</sequence>
<dbReference type="InterPro" id="IPR036388">
    <property type="entry name" value="WH-like_DNA-bd_sf"/>
</dbReference>
<keyword evidence="2" id="KW-0238">DNA-binding</keyword>
<dbReference type="NCBIfam" id="NF033788">
    <property type="entry name" value="HTH_metalloreg"/>
    <property type="match status" value="1"/>
</dbReference>
<dbReference type="Gene3D" id="1.10.10.10">
    <property type="entry name" value="Winged helix-like DNA-binding domain superfamily/Winged helix DNA-binding domain"/>
    <property type="match status" value="1"/>
</dbReference>
<feature type="domain" description="HTH arsR-type" evidence="4">
    <location>
        <begin position="1"/>
        <end position="95"/>
    </location>
</feature>
<proteinExistence type="predicted"/>
<dbReference type="Pfam" id="PF12840">
    <property type="entry name" value="HTH_20"/>
    <property type="match status" value="1"/>
</dbReference>
<evidence type="ECO:0000313" key="6">
    <source>
        <dbReference type="Proteomes" id="UP001321520"/>
    </source>
</evidence>
<dbReference type="SMART" id="SM00418">
    <property type="entry name" value="HTH_ARSR"/>
    <property type="match status" value="1"/>
</dbReference>
<accession>A0ABY9EDX5</accession>
<dbReference type="PRINTS" id="PR00778">
    <property type="entry name" value="HTHARSR"/>
</dbReference>
<gene>
    <name evidence="5" type="ORF">M8T91_03885</name>
</gene>
<evidence type="ECO:0000256" key="1">
    <source>
        <dbReference type="ARBA" id="ARBA00023015"/>
    </source>
</evidence>
<evidence type="ECO:0000256" key="2">
    <source>
        <dbReference type="ARBA" id="ARBA00023125"/>
    </source>
</evidence>
<dbReference type="CDD" id="cd00090">
    <property type="entry name" value="HTH_ARSR"/>
    <property type="match status" value="1"/>
</dbReference>
<dbReference type="InterPro" id="IPR036390">
    <property type="entry name" value="WH_DNA-bd_sf"/>
</dbReference>
<organism evidence="5 6">
    <name type="scientific">Microbulbifer spongiae</name>
    <dbReference type="NCBI Taxonomy" id="2944933"/>
    <lineage>
        <taxon>Bacteria</taxon>
        <taxon>Pseudomonadati</taxon>
        <taxon>Pseudomonadota</taxon>
        <taxon>Gammaproteobacteria</taxon>
        <taxon>Cellvibrionales</taxon>
        <taxon>Microbulbiferaceae</taxon>
        <taxon>Microbulbifer</taxon>
    </lineage>
</organism>
<evidence type="ECO:0000259" key="4">
    <source>
        <dbReference type="PROSITE" id="PS50987"/>
    </source>
</evidence>
<dbReference type="RefSeq" id="WP_301416997.1">
    <property type="nucleotide sequence ID" value="NZ_CP098023.1"/>
</dbReference>